<sequence length="342" mass="38598">MLPTRLFRLLTCVCNIFSSLLCIFALNYSFDFLQSPLKSSHLPHQVAWRCGVPGSVYANGVLNKVYPLPLKKMLVNMMKPRFRISQGSARQLFQRLQGPMEEDTLKSHFEKIIMIGHKQHYRRTQNDNQDPKQLQQPHTSHAFALSQVRMGYRTGPPILPGSCPGPAPSAPGSSNFIHGTNLPSASSLHGKMSCRASNEPGCSHEHKKKSLRKESKEEAEEFAEVATKPLKALPYDTPGQTFIAFEKPEGIPAVGRFSNVLKFFVNRLIYRLSFFSSPLVLLFFLGEKGSDTEKSHKILKLLIKNVHCEFSNQYKTTIGADFLTKEVQFENKLFTMQGTKSY</sequence>
<organism evidence="3 4">
    <name type="scientific">Lactuca virosa</name>
    <dbReference type="NCBI Taxonomy" id="75947"/>
    <lineage>
        <taxon>Eukaryota</taxon>
        <taxon>Viridiplantae</taxon>
        <taxon>Streptophyta</taxon>
        <taxon>Embryophyta</taxon>
        <taxon>Tracheophyta</taxon>
        <taxon>Spermatophyta</taxon>
        <taxon>Magnoliopsida</taxon>
        <taxon>eudicotyledons</taxon>
        <taxon>Gunneridae</taxon>
        <taxon>Pentapetalae</taxon>
        <taxon>asterids</taxon>
        <taxon>campanulids</taxon>
        <taxon>Asterales</taxon>
        <taxon>Asteraceae</taxon>
        <taxon>Cichorioideae</taxon>
        <taxon>Cichorieae</taxon>
        <taxon>Lactucinae</taxon>
        <taxon>Lactuca</taxon>
    </lineage>
</organism>
<keyword evidence="4" id="KW-1185">Reference proteome</keyword>
<dbReference type="AlphaFoldDB" id="A0AAU9LKF3"/>
<dbReference type="PANTHER" id="PTHR46774:SF3">
    <property type="entry name" value="CHROMATIN MODIFICATION-RELATED PROTEIN EAF1 A-RELATED"/>
    <property type="match status" value="1"/>
</dbReference>
<comment type="caution">
    <text evidence="3">The sequence shown here is derived from an EMBL/GenBank/DDBJ whole genome shotgun (WGS) entry which is preliminary data.</text>
</comment>
<dbReference type="Proteomes" id="UP001157418">
    <property type="component" value="Unassembled WGS sequence"/>
</dbReference>
<reference evidence="3 4" key="1">
    <citation type="submission" date="2022-01" db="EMBL/GenBank/DDBJ databases">
        <authorList>
            <person name="Xiong W."/>
            <person name="Schranz E."/>
        </authorList>
    </citation>
    <scope>NUCLEOTIDE SEQUENCE [LARGE SCALE GENOMIC DNA]</scope>
</reference>
<feature type="region of interest" description="Disordered" evidence="1">
    <location>
        <begin position="187"/>
        <end position="214"/>
    </location>
</feature>
<feature type="transmembrane region" description="Helical" evidence="2">
    <location>
        <begin position="6"/>
        <end position="30"/>
    </location>
</feature>
<keyword evidence="2" id="KW-0812">Transmembrane</keyword>
<dbReference type="EMBL" id="CAKMRJ010000001">
    <property type="protein sequence ID" value="CAH1412144.1"/>
    <property type="molecule type" value="Genomic_DNA"/>
</dbReference>
<keyword evidence="2" id="KW-1133">Transmembrane helix</keyword>
<dbReference type="SUPFAM" id="SSF49348">
    <property type="entry name" value="Clathrin adaptor appendage domain"/>
    <property type="match status" value="1"/>
</dbReference>
<evidence type="ECO:0000313" key="3">
    <source>
        <dbReference type="EMBL" id="CAH1412144.1"/>
    </source>
</evidence>
<protein>
    <submittedName>
        <fullName evidence="3">Uncharacterized protein</fullName>
    </submittedName>
</protein>
<evidence type="ECO:0000313" key="4">
    <source>
        <dbReference type="Proteomes" id="UP001157418"/>
    </source>
</evidence>
<keyword evidence="2" id="KW-0472">Membrane</keyword>
<evidence type="ECO:0000256" key="2">
    <source>
        <dbReference type="SAM" id="Phobius"/>
    </source>
</evidence>
<dbReference type="GO" id="GO:0035267">
    <property type="term" value="C:NuA4 histone acetyltransferase complex"/>
    <property type="evidence" value="ECO:0007669"/>
    <property type="project" value="InterPro"/>
</dbReference>
<dbReference type="PANTHER" id="PTHR46774">
    <property type="entry name" value="CHROMATIN MODIFICATION-RELATED PROTEIN EAF1 A-RELATED"/>
    <property type="match status" value="1"/>
</dbReference>
<dbReference type="InterPro" id="IPR044798">
    <property type="entry name" value="EAF1A/B"/>
</dbReference>
<gene>
    <name evidence="3" type="ORF">LVIROSA_LOCUS181</name>
</gene>
<name>A0AAU9LKF3_9ASTR</name>
<dbReference type="InterPro" id="IPR013041">
    <property type="entry name" value="Clathrin_app_Ig-like_sf"/>
</dbReference>
<accession>A0AAU9LKF3</accession>
<proteinExistence type="predicted"/>
<evidence type="ECO:0000256" key="1">
    <source>
        <dbReference type="SAM" id="MobiDB-lite"/>
    </source>
</evidence>